<protein>
    <submittedName>
        <fullName evidence="1">Uncharacterized protein</fullName>
    </submittedName>
</protein>
<gene>
    <name evidence="1" type="ORF">K3G42_025773</name>
</gene>
<comment type="caution">
    <text evidence="1">The sequence shown here is derived from an EMBL/GenBank/DDBJ whole genome shotgun (WGS) entry which is preliminary data.</text>
</comment>
<organism evidence="1 2">
    <name type="scientific">Sphaerodactylus townsendi</name>
    <dbReference type="NCBI Taxonomy" id="933632"/>
    <lineage>
        <taxon>Eukaryota</taxon>
        <taxon>Metazoa</taxon>
        <taxon>Chordata</taxon>
        <taxon>Craniata</taxon>
        <taxon>Vertebrata</taxon>
        <taxon>Euteleostomi</taxon>
        <taxon>Lepidosauria</taxon>
        <taxon>Squamata</taxon>
        <taxon>Bifurcata</taxon>
        <taxon>Gekkota</taxon>
        <taxon>Sphaerodactylidae</taxon>
        <taxon>Sphaerodactylus</taxon>
    </lineage>
</organism>
<evidence type="ECO:0000313" key="1">
    <source>
        <dbReference type="EMBL" id="KAH7995493.1"/>
    </source>
</evidence>
<dbReference type="Proteomes" id="UP000827872">
    <property type="component" value="Linkage Group LG07"/>
</dbReference>
<evidence type="ECO:0000313" key="2">
    <source>
        <dbReference type="Proteomes" id="UP000827872"/>
    </source>
</evidence>
<sequence>MKDIRALVPAKIELYLIRMTIALLEKGHGSQSLISQKETQRLPQESEWLQSTMGSTQKNEEKIVWIEAKGDSVKPTVHKPNSESCENIKQDTSSTDSSPWAKSSSEETFPNVKQEVQSRQSSIKLASWNQPLLNPEEEDLFTDSQSQILSQPSKRKLPEWFGASQGTVPHVNTSKKSKGSKGLFG</sequence>
<accession>A0ACB8ESF6</accession>
<keyword evidence="2" id="KW-1185">Reference proteome</keyword>
<name>A0ACB8ESF6_9SAUR</name>
<dbReference type="EMBL" id="CM037620">
    <property type="protein sequence ID" value="KAH7995493.1"/>
    <property type="molecule type" value="Genomic_DNA"/>
</dbReference>
<proteinExistence type="predicted"/>
<reference evidence="1" key="1">
    <citation type="submission" date="2021-08" db="EMBL/GenBank/DDBJ databases">
        <title>The first chromosome-level gecko genome reveals the dynamic sex chromosomes of Neotropical dwarf geckos (Sphaerodactylidae: Sphaerodactylus).</title>
        <authorList>
            <person name="Pinto B.J."/>
            <person name="Keating S.E."/>
            <person name="Gamble T."/>
        </authorList>
    </citation>
    <scope>NUCLEOTIDE SEQUENCE</scope>
    <source>
        <strain evidence="1">TG3544</strain>
    </source>
</reference>